<dbReference type="GO" id="GO:0009401">
    <property type="term" value="P:phosphoenolpyruvate-dependent sugar phosphotransferase system"/>
    <property type="evidence" value="ECO:0007669"/>
    <property type="project" value="UniProtKB-KW"/>
</dbReference>
<protein>
    <submittedName>
        <fullName evidence="8">Mannose/fructose/sorbose PTS transporter subunit IIA</fullName>
        <ecNumber evidence="8">2.7.1.-</ecNumber>
    </submittedName>
</protein>
<keyword evidence="4" id="KW-0597">Phosphoprotein</keyword>
<evidence type="ECO:0000256" key="1">
    <source>
        <dbReference type="ARBA" id="ARBA00004496"/>
    </source>
</evidence>
<dbReference type="Proteomes" id="UP001164733">
    <property type="component" value="Chromosome"/>
</dbReference>
<dbReference type="InterPro" id="IPR033887">
    <property type="entry name" value="PTS_IIA_man"/>
</dbReference>
<evidence type="ECO:0000256" key="6">
    <source>
        <dbReference type="ARBA" id="ARBA00022683"/>
    </source>
</evidence>
<keyword evidence="5" id="KW-0762">Sugar transport</keyword>
<dbReference type="GO" id="GO:0005737">
    <property type="term" value="C:cytoplasm"/>
    <property type="evidence" value="ECO:0007669"/>
    <property type="project" value="UniProtKB-SubCell"/>
</dbReference>
<gene>
    <name evidence="8" type="ORF">LL038_13545</name>
</gene>
<feature type="domain" description="PTS EIIA type-4" evidence="7">
    <location>
        <begin position="1"/>
        <end position="124"/>
    </location>
</feature>
<proteinExistence type="predicted"/>
<reference evidence="8" key="1">
    <citation type="submission" date="2021-11" db="EMBL/GenBank/DDBJ databases">
        <title>Clostridia strains as spoilage organisms.</title>
        <authorList>
            <person name="Wambui J."/>
            <person name="Stevens M.J.A."/>
            <person name="Stephan R."/>
        </authorList>
    </citation>
    <scope>NUCLEOTIDE SEQUENCE</scope>
    <source>
        <strain evidence="8">CF009</strain>
    </source>
</reference>
<dbReference type="PANTHER" id="PTHR33799:SF1">
    <property type="entry name" value="PTS SYSTEM MANNOSE-SPECIFIC EIIAB COMPONENT-RELATED"/>
    <property type="match status" value="1"/>
</dbReference>
<keyword evidence="3" id="KW-0963">Cytoplasm</keyword>
<evidence type="ECO:0000313" key="8">
    <source>
        <dbReference type="EMBL" id="WAG58686.1"/>
    </source>
</evidence>
<dbReference type="EMBL" id="CP086239">
    <property type="protein sequence ID" value="WAG58686.1"/>
    <property type="molecule type" value="Genomic_DNA"/>
</dbReference>
<evidence type="ECO:0000259" key="7">
    <source>
        <dbReference type="PROSITE" id="PS51096"/>
    </source>
</evidence>
<dbReference type="CDD" id="cd00006">
    <property type="entry name" value="PTS_IIA_man"/>
    <property type="match status" value="1"/>
</dbReference>
<evidence type="ECO:0000313" key="9">
    <source>
        <dbReference type="Proteomes" id="UP001164733"/>
    </source>
</evidence>
<dbReference type="GO" id="GO:0016773">
    <property type="term" value="F:phosphotransferase activity, alcohol group as acceptor"/>
    <property type="evidence" value="ECO:0007669"/>
    <property type="project" value="InterPro"/>
</dbReference>
<dbReference type="EC" id="2.7.1.-" evidence="8"/>
<keyword evidence="2" id="KW-0813">Transport</keyword>
<keyword evidence="6" id="KW-0598">Phosphotransferase system</keyword>
<evidence type="ECO:0000256" key="3">
    <source>
        <dbReference type="ARBA" id="ARBA00022490"/>
    </source>
</evidence>
<dbReference type="InterPro" id="IPR013789">
    <property type="entry name" value="PTS_EIIA_man"/>
</dbReference>
<evidence type="ECO:0000256" key="4">
    <source>
        <dbReference type="ARBA" id="ARBA00022553"/>
    </source>
</evidence>
<dbReference type="PROSITE" id="PS51096">
    <property type="entry name" value="PTS_EIIA_TYPE_4"/>
    <property type="match status" value="1"/>
</dbReference>
<dbReference type="AlphaFoldDB" id="A0AA47EGS2"/>
<accession>A0AA47EGS2</accession>
<dbReference type="InterPro" id="IPR051471">
    <property type="entry name" value="Bacterial_PTS_sugar_comp"/>
</dbReference>
<dbReference type="PANTHER" id="PTHR33799">
    <property type="entry name" value="PTS PERMEASE-RELATED-RELATED"/>
    <property type="match status" value="1"/>
</dbReference>
<evidence type="ECO:0000256" key="2">
    <source>
        <dbReference type="ARBA" id="ARBA00022448"/>
    </source>
</evidence>
<name>A0AA47EGS2_9CLOT</name>
<evidence type="ECO:0000256" key="5">
    <source>
        <dbReference type="ARBA" id="ARBA00022597"/>
    </source>
</evidence>
<dbReference type="InterPro" id="IPR004701">
    <property type="entry name" value="PTS_EIIA_man-typ"/>
</dbReference>
<dbReference type="Pfam" id="PF03610">
    <property type="entry name" value="EIIA-man"/>
    <property type="match status" value="1"/>
</dbReference>
<dbReference type="GO" id="GO:0016020">
    <property type="term" value="C:membrane"/>
    <property type="evidence" value="ECO:0007669"/>
    <property type="project" value="InterPro"/>
</dbReference>
<keyword evidence="8" id="KW-0808">Transferase</keyword>
<dbReference type="RefSeq" id="WP_216121809.1">
    <property type="nucleotide sequence ID" value="NZ_CP086239.1"/>
</dbReference>
<organism evidence="8 9">
    <name type="scientific">Clostridium estertheticum</name>
    <dbReference type="NCBI Taxonomy" id="238834"/>
    <lineage>
        <taxon>Bacteria</taxon>
        <taxon>Bacillati</taxon>
        <taxon>Bacillota</taxon>
        <taxon>Clostridia</taxon>
        <taxon>Eubacteriales</taxon>
        <taxon>Clostridiaceae</taxon>
        <taxon>Clostridium</taxon>
    </lineage>
</organism>
<dbReference type="NCBIfam" id="TIGR00824">
    <property type="entry name" value="EIIA-man"/>
    <property type="match status" value="1"/>
</dbReference>
<comment type="subcellular location">
    <subcellularLocation>
        <location evidence="1">Cytoplasm</location>
    </subcellularLocation>
</comment>
<sequence>MIAIILGSHGKFSKELLKSSEMILGKQENIGYVTLEPGESADDLVKKYEDLIKNLDIKEGLLFMVDLFGGSPFNAASRIAITSENIDIVTGVNLPMLLEVSVSRDFKSLDDIVKTAIDSGLDAIKSFKANFNDNDEEELE</sequence>